<dbReference type="EMBL" id="BARS01012450">
    <property type="protein sequence ID" value="GAF99225.1"/>
    <property type="molecule type" value="Genomic_DNA"/>
</dbReference>
<accession>X0VF97</accession>
<protein>
    <submittedName>
        <fullName evidence="1">Uncharacterized protein</fullName>
    </submittedName>
</protein>
<sequence>TETVQTDDTAISLHRDPFTVAATYEPGEYPGGLTLVDGDVLDASGGGSYNVTGNFAIVPGATVTIVAGYKIVVYAINIYINGTLDCNGVGYSGGAGGTTFVNHANGSCDPISGGGVRGEIYGGGGGGGAHGSNGTNGGDGYTGAGGVGGLAYGQEELEGPIPDPSDISMGAGGGGAAAGEMAGPVPGGAGGNGGSGVYLRANDQIFIGGRIECDGEV</sequence>
<proteinExistence type="predicted"/>
<gene>
    <name evidence="1" type="ORF">S01H1_22165</name>
</gene>
<feature type="non-terminal residue" evidence="1">
    <location>
        <position position="217"/>
    </location>
</feature>
<evidence type="ECO:0000313" key="1">
    <source>
        <dbReference type="EMBL" id="GAF99225.1"/>
    </source>
</evidence>
<feature type="non-terminal residue" evidence="1">
    <location>
        <position position="1"/>
    </location>
</feature>
<name>X0VF97_9ZZZZ</name>
<reference evidence="1" key="1">
    <citation type="journal article" date="2014" name="Front. Microbiol.">
        <title>High frequency of phylogenetically diverse reductive dehalogenase-homologous genes in deep subseafloor sedimentary metagenomes.</title>
        <authorList>
            <person name="Kawai M."/>
            <person name="Futagami T."/>
            <person name="Toyoda A."/>
            <person name="Takaki Y."/>
            <person name="Nishi S."/>
            <person name="Hori S."/>
            <person name="Arai W."/>
            <person name="Tsubouchi T."/>
            <person name="Morono Y."/>
            <person name="Uchiyama I."/>
            <person name="Ito T."/>
            <person name="Fujiyama A."/>
            <person name="Inagaki F."/>
            <person name="Takami H."/>
        </authorList>
    </citation>
    <scope>NUCLEOTIDE SEQUENCE</scope>
    <source>
        <strain evidence="1">Expedition CK06-06</strain>
    </source>
</reference>
<comment type="caution">
    <text evidence="1">The sequence shown here is derived from an EMBL/GenBank/DDBJ whole genome shotgun (WGS) entry which is preliminary data.</text>
</comment>
<organism evidence="1">
    <name type="scientific">marine sediment metagenome</name>
    <dbReference type="NCBI Taxonomy" id="412755"/>
    <lineage>
        <taxon>unclassified sequences</taxon>
        <taxon>metagenomes</taxon>
        <taxon>ecological metagenomes</taxon>
    </lineage>
</organism>
<dbReference type="AlphaFoldDB" id="X0VF97"/>